<dbReference type="Pfam" id="PF00501">
    <property type="entry name" value="AMP-binding"/>
    <property type="match status" value="1"/>
</dbReference>
<comment type="caution">
    <text evidence="5">The sequence shown here is derived from an EMBL/GenBank/DDBJ whole genome shotgun (WGS) entry which is preliminary data.</text>
</comment>
<dbReference type="PANTHER" id="PTHR43201">
    <property type="entry name" value="ACYL-COA SYNTHETASE"/>
    <property type="match status" value="1"/>
</dbReference>
<dbReference type="PROSITE" id="PS00455">
    <property type="entry name" value="AMP_BINDING"/>
    <property type="match status" value="1"/>
</dbReference>
<evidence type="ECO:0000256" key="2">
    <source>
        <dbReference type="ARBA" id="ARBA00022598"/>
    </source>
</evidence>
<proteinExistence type="inferred from homology"/>
<organism evidence="5">
    <name type="scientific">marine sediment metagenome</name>
    <dbReference type="NCBI Taxonomy" id="412755"/>
    <lineage>
        <taxon>unclassified sequences</taxon>
        <taxon>metagenomes</taxon>
        <taxon>ecological metagenomes</taxon>
    </lineage>
</organism>
<keyword evidence="3" id="KW-0472">Membrane</keyword>
<evidence type="ECO:0000256" key="3">
    <source>
        <dbReference type="SAM" id="Phobius"/>
    </source>
</evidence>
<evidence type="ECO:0000313" key="5">
    <source>
        <dbReference type="EMBL" id="GAG20432.1"/>
    </source>
</evidence>
<keyword evidence="2" id="KW-0436">Ligase</keyword>
<gene>
    <name evidence="5" type="ORF">S01H1_49213</name>
</gene>
<dbReference type="SUPFAM" id="SSF56801">
    <property type="entry name" value="Acetyl-CoA synthetase-like"/>
    <property type="match status" value="1"/>
</dbReference>
<evidence type="ECO:0000256" key="1">
    <source>
        <dbReference type="ARBA" id="ARBA00006432"/>
    </source>
</evidence>
<dbReference type="AlphaFoldDB" id="X0WB50"/>
<feature type="transmembrane region" description="Helical" evidence="3">
    <location>
        <begin position="218"/>
        <end position="239"/>
    </location>
</feature>
<reference evidence="5" key="1">
    <citation type="journal article" date="2014" name="Front. Microbiol.">
        <title>High frequency of phylogenetically diverse reductive dehalogenase-homologous genes in deep subseafloor sedimentary metagenomes.</title>
        <authorList>
            <person name="Kawai M."/>
            <person name="Futagami T."/>
            <person name="Toyoda A."/>
            <person name="Takaki Y."/>
            <person name="Nishi S."/>
            <person name="Hori S."/>
            <person name="Arai W."/>
            <person name="Tsubouchi T."/>
            <person name="Morono Y."/>
            <person name="Uchiyama I."/>
            <person name="Ito T."/>
            <person name="Fujiyama A."/>
            <person name="Inagaki F."/>
            <person name="Takami H."/>
        </authorList>
    </citation>
    <scope>NUCLEOTIDE SEQUENCE</scope>
    <source>
        <strain evidence="5">Expedition CK06-06</strain>
    </source>
</reference>
<dbReference type="EMBL" id="BARS01031640">
    <property type="protein sequence ID" value="GAG20432.1"/>
    <property type="molecule type" value="Genomic_DNA"/>
</dbReference>
<sequence>MSMSQNRHDIIRKTIGQLINDIAAKYPNNMAIVHPDLGIRYAYSFFLSEIDRAARGLIKMGIKKGDRVALWAPNTPEWIISQMALAKIGAILVPIDPGAGSEDLHYILEQSGSSSIIMAKGLGDKMDYTSILENIIIIDEKSYPDMTSWKELMEIGDGIDIQTLAKRENKINPGDEVAIMYTSGTTGKPKGVILDHLGLVNKSMFSAKRQGLNNQDRLCLFFPLFHMFGNTCITLAGLIKGA</sequence>
<keyword evidence="3" id="KW-0812">Transmembrane</keyword>
<dbReference type="Gene3D" id="3.40.50.12780">
    <property type="entry name" value="N-terminal domain of ligase-like"/>
    <property type="match status" value="1"/>
</dbReference>
<name>X0WB50_9ZZZZ</name>
<dbReference type="InterPro" id="IPR042099">
    <property type="entry name" value="ANL_N_sf"/>
</dbReference>
<feature type="non-terminal residue" evidence="5">
    <location>
        <position position="242"/>
    </location>
</feature>
<dbReference type="GO" id="GO:0031956">
    <property type="term" value="F:medium-chain fatty acid-CoA ligase activity"/>
    <property type="evidence" value="ECO:0007669"/>
    <property type="project" value="TreeGrafter"/>
</dbReference>
<dbReference type="PANTHER" id="PTHR43201:SF5">
    <property type="entry name" value="MEDIUM-CHAIN ACYL-COA LIGASE ACSF2, MITOCHONDRIAL"/>
    <property type="match status" value="1"/>
</dbReference>
<evidence type="ECO:0000259" key="4">
    <source>
        <dbReference type="Pfam" id="PF00501"/>
    </source>
</evidence>
<dbReference type="InterPro" id="IPR020845">
    <property type="entry name" value="AMP-binding_CS"/>
</dbReference>
<dbReference type="InterPro" id="IPR000873">
    <property type="entry name" value="AMP-dep_synth/lig_dom"/>
</dbReference>
<protein>
    <recommendedName>
        <fullName evidence="4">AMP-dependent synthetase/ligase domain-containing protein</fullName>
    </recommendedName>
</protein>
<comment type="similarity">
    <text evidence="1">Belongs to the ATP-dependent AMP-binding enzyme family.</text>
</comment>
<feature type="domain" description="AMP-dependent synthetase/ligase" evidence="4">
    <location>
        <begin position="23"/>
        <end position="242"/>
    </location>
</feature>
<accession>X0WB50</accession>
<dbReference type="GO" id="GO:0006631">
    <property type="term" value="P:fatty acid metabolic process"/>
    <property type="evidence" value="ECO:0007669"/>
    <property type="project" value="TreeGrafter"/>
</dbReference>
<keyword evidence="3" id="KW-1133">Transmembrane helix</keyword>